<comment type="caution">
    <text evidence="1">The sequence shown here is derived from an EMBL/GenBank/DDBJ whole genome shotgun (WGS) entry which is preliminary data.</text>
</comment>
<dbReference type="EMBL" id="MFIW01000074">
    <property type="protein sequence ID" value="OGF97608.1"/>
    <property type="molecule type" value="Genomic_DNA"/>
</dbReference>
<sequence>MKWWKDAFAIDPPGLSEPTDAQREVVDRICREIVGRGLSTPALIFLESFRPLNYIGSQVMHFFQPIVTAVLQGDGYRHFTEFLERRGSVDYFYRRIEELEAGQSRPPKR</sequence>
<protein>
    <submittedName>
        <fullName evidence="1">Uncharacterized protein</fullName>
    </submittedName>
</protein>
<dbReference type="AlphaFoldDB" id="A0A1F5YBL8"/>
<organism evidence="1 2">
    <name type="scientific">Candidatus Glassbacteria bacterium RBG_16_58_8</name>
    <dbReference type="NCBI Taxonomy" id="1817866"/>
    <lineage>
        <taxon>Bacteria</taxon>
        <taxon>Candidatus Glassiibacteriota</taxon>
    </lineage>
</organism>
<evidence type="ECO:0000313" key="1">
    <source>
        <dbReference type="EMBL" id="OGF97608.1"/>
    </source>
</evidence>
<proteinExistence type="predicted"/>
<dbReference type="Proteomes" id="UP000179034">
    <property type="component" value="Unassembled WGS sequence"/>
</dbReference>
<evidence type="ECO:0000313" key="2">
    <source>
        <dbReference type="Proteomes" id="UP000179034"/>
    </source>
</evidence>
<reference evidence="1 2" key="1">
    <citation type="journal article" date="2016" name="Nat. Commun.">
        <title>Thousands of microbial genomes shed light on interconnected biogeochemical processes in an aquifer system.</title>
        <authorList>
            <person name="Anantharaman K."/>
            <person name="Brown C.T."/>
            <person name="Hug L.A."/>
            <person name="Sharon I."/>
            <person name="Castelle C.J."/>
            <person name="Probst A.J."/>
            <person name="Thomas B.C."/>
            <person name="Singh A."/>
            <person name="Wilkins M.J."/>
            <person name="Karaoz U."/>
            <person name="Brodie E.L."/>
            <person name="Williams K.H."/>
            <person name="Hubbard S.S."/>
            <person name="Banfield J.F."/>
        </authorList>
    </citation>
    <scope>NUCLEOTIDE SEQUENCE [LARGE SCALE GENOMIC DNA]</scope>
</reference>
<accession>A0A1F5YBL8</accession>
<gene>
    <name evidence="1" type="ORF">A2Z06_01630</name>
</gene>
<name>A0A1F5YBL8_9BACT</name>